<dbReference type="EMBL" id="FCON02000175">
    <property type="protein sequence ID" value="SAL85011.1"/>
    <property type="molecule type" value="Genomic_DNA"/>
</dbReference>
<dbReference type="AlphaFoldDB" id="A0A158KX80"/>
<accession>A0A158KX80</accession>
<protein>
    <submittedName>
        <fullName evidence="2">Uncharacterized protein</fullName>
    </submittedName>
</protein>
<evidence type="ECO:0000313" key="2">
    <source>
        <dbReference type="EMBL" id="SAL85011.1"/>
    </source>
</evidence>
<feature type="compositionally biased region" description="Basic and acidic residues" evidence="1">
    <location>
        <begin position="217"/>
        <end position="230"/>
    </location>
</feature>
<dbReference type="RefSeq" id="WP_087649346.1">
    <property type="nucleotide sequence ID" value="NZ_FCON02000175.1"/>
</dbReference>
<evidence type="ECO:0000256" key="1">
    <source>
        <dbReference type="SAM" id="MobiDB-lite"/>
    </source>
</evidence>
<dbReference type="Proteomes" id="UP000054770">
    <property type="component" value="Unassembled WGS sequence"/>
</dbReference>
<sequence>MDSTAHQRFSDAVATYRRLTAELDTRQRNAELREFWGAEASRERELLAALESEATLIVYLLNRYAMVEDRYYRTLNSSEQAALLRTQVTELAPTAWGGQKKTVSADLEAGPLISGGRDDVSEIGLEELERANARLAERCAEVVENAQARESAILLEEEALALRLLVATKESETRALKTLFLKYGAIRGVPISTMSERQRRDVFLKAGRDMAREKLERTRAERNVSEDFPKATKIPSEDEPADSLYAGLGDGRGRFTAQDVSDKLEIKNSVAKKMLQDAARRGVLVALPNGWYKLRSR</sequence>
<proteinExistence type="predicted"/>
<reference evidence="2" key="1">
    <citation type="submission" date="2016-01" db="EMBL/GenBank/DDBJ databases">
        <authorList>
            <person name="Peeters C."/>
        </authorList>
    </citation>
    <scope>NUCLEOTIDE SEQUENCE [LARGE SCALE GENOMIC DNA]</scope>
    <source>
        <strain evidence="2">LMG 22940</strain>
    </source>
</reference>
<gene>
    <name evidence="2" type="ORF">AWB68_07526</name>
</gene>
<organism evidence="2 3">
    <name type="scientific">Caballeronia choica</name>
    <dbReference type="NCBI Taxonomy" id="326476"/>
    <lineage>
        <taxon>Bacteria</taxon>
        <taxon>Pseudomonadati</taxon>
        <taxon>Pseudomonadota</taxon>
        <taxon>Betaproteobacteria</taxon>
        <taxon>Burkholderiales</taxon>
        <taxon>Burkholderiaceae</taxon>
        <taxon>Caballeronia</taxon>
    </lineage>
</organism>
<evidence type="ECO:0000313" key="3">
    <source>
        <dbReference type="Proteomes" id="UP000054770"/>
    </source>
</evidence>
<dbReference type="OrthoDB" id="9126397at2"/>
<name>A0A158KX80_9BURK</name>
<keyword evidence="3" id="KW-1185">Reference proteome</keyword>
<feature type="region of interest" description="Disordered" evidence="1">
    <location>
        <begin position="217"/>
        <end position="241"/>
    </location>
</feature>
<comment type="caution">
    <text evidence="2">The sequence shown here is derived from an EMBL/GenBank/DDBJ whole genome shotgun (WGS) entry which is preliminary data.</text>
</comment>